<proteinExistence type="predicted"/>
<dbReference type="Proteomes" id="UP000307217">
    <property type="component" value="Unassembled WGS sequence"/>
</dbReference>
<evidence type="ECO:0000313" key="2">
    <source>
        <dbReference type="Proteomes" id="UP000307217"/>
    </source>
</evidence>
<name>A0A5S3UTF8_9GAMM</name>
<reference evidence="1 2" key="1">
    <citation type="submission" date="2018-01" db="EMBL/GenBank/DDBJ databases">
        <authorList>
            <person name="Paulsen S."/>
            <person name="Gram L.K."/>
        </authorList>
    </citation>
    <scope>NUCLEOTIDE SEQUENCE [LARGE SCALE GENOMIC DNA]</scope>
    <source>
        <strain evidence="1 2">S3790</strain>
    </source>
</reference>
<dbReference type="GO" id="GO:0016740">
    <property type="term" value="F:transferase activity"/>
    <property type="evidence" value="ECO:0007669"/>
    <property type="project" value="UniProtKB-KW"/>
</dbReference>
<sequence>SSNSKKILIIYEFFYPAFKAGGIIRSLENIISKLDNEYDFYVVTGGYDLGEQIPLKNIELDAWNNIQLKQSNVKVWYDRKKNSSPNKWKEIIKTVNPDIVYINGFMHLQFLLYPLIAI</sequence>
<dbReference type="SUPFAM" id="SSF53756">
    <property type="entry name" value="UDP-Glycosyltransferase/glycogen phosphorylase"/>
    <property type="match status" value="1"/>
</dbReference>
<accession>A0A5S3UTF8</accession>
<reference evidence="2" key="2">
    <citation type="submission" date="2019-06" db="EMBL/GenBank/DDBJ databases">
        <title>Co-occurence of chitin degradation, pigmentation and bioactivity in marine Pseudoalteromonas.</title>
        <authorList>
            <person name="Sonnenschein E.C."/>
            <person name="Bech P.K."/>
        </authorList>
    </citation>
    <scope>NUCLEOTIDE SEQUENCE [LARGE SCALE GENOMIC DNA]</scope>
    <source>
        <strain evidence="2">S3790</strain>
    </source>
</reference>
<dbReference type="RefSeq" id="WP_212750747.1">
    <property type="nucleotide sequence ID" value="NZ_PNBX01000223.1"/>
</dbReference>
<protein>
    <submittedName>
        <fullName evidence="1">Glycosyl transferase family 1</fullName>
    </submittedName>
</protein>
<feature type="non-terminal residue" evidence="1">
    <location>
        <position position="1"/>
    </location>
</feature>
<gene>
    <name evidence="1" type="ORF">CWC19_21270</name>
</gene>
<comment type="caution">
    <text evidence="1">The sequence shown here is derived from an EMBL/GenBank/DDBJ whole genome shotgun (WGS) entry which is preliminary data.</text>
</comment>
<dbReference type="EMBL" id="PNBX01000223">
    <property type="protein sequence ID" value="TMO59821.1"/>
    <property type="molecule type" value="Genomic_DNA"/>
</dbReference>
<feature type="non-terminal residue" evidence="1">
    <location>
        <position position="118"/>
    </location>
</feature>
<dbReference type="AlphaFoldDB" id="A0A5S3UTF8"/>
<keyword evidence="1" id="KW-0808">Transferase</keyword>
<evidence type="ECO:0000313" key="1">
    <source>
        <dbReference type="EMBL" id="TMO59821.1"/>
    </source>
</evidence>
<organism evidence="1 2">
    <name type="scientific">Pseudoalteromonas aurantia</name>
    <dbReference type="NCBI Taxonomy" id="43654"/>
    <lineage>
        <taxon>Bacteria</taxon>
        <taxon>Pseudomonadati</taxon>
        <taxon>Pseudomonadota</taxon>
        <taxon>Gammaproteobacteria</taxon>
        <taxon>Alteromonadales</taxon>
        <taxon>Pseudoalteromonadaceae</taxon>
        <taxon>Pseudoalteromonas</taxon>
    </lineage>
</organism>